<dbReference type="InterPro" id="IPR052208">
    <property type="entry name" value="DmX-like/RAVE_component"/>
</dbReference>
<name>S4RP71_PETMA</name>
<accession>S4RP71</accession>
<dbReference type="AlphaFoldDB" id="S4RP71"/>
<reference evidence="1" key="2">
    <citation type="submission" date="2025-09" db="UniProtKB">
        <authorList>
            <consortium name="Ensembl"/>
        </authorList>
    </citation>
    <scope>IDENTIFICATION</scope>
</reference>
<dbReference type="PANTHER" id="PTHR13950">
    <property type="entry name" value="RABCONNECTIN-RELATED"/>
    <property type="match status" value="1"/>
</dbReference>
<dbReference type="Ensembl" id="ENSPMAT00000007038.1">
    <property type="protein sequence ID" value="ENSPMAP00000007007.1"/>
    <property type="gene ID" value="ENSPMAG00000006370.1"/>
</dbReference>
<dbReference type="GeneTree" id="ENSGT00390000000096"/>
<sequence length="61" mass="6435">VVFQAYASGCDIVILGSNFERVQIIPGSKHGNIQVGCLSCSARLGKIAASYGDTVSIFEPF</sequence>
<dbReference type="PANTHER" id="PTHR13950:SF9">
    <property type="entry name" value="RABCONNECTIN-3A"/>
    <property type="match status" value="1"/>
</dbReference>
<proteinExistence type="predicted"/>
<dbReference type="HOGENOM" id="CLU_2928768_0_0_1"/>
<evidence type="ECO:0000313" key="1">
    <source>
        <dbReference type="Ensembl" id="ENSPMAP00000007007.1"/>
    </source>
</evidence>
<dbReference type="GO" id="GO:0007035">
    <property type="term" value="P:vacuolar acidification"/>
    <property type="evidence" value="ECO:0007669"/>
    <property type="project" value="TreeGrafter"/>
</dbReference>
<organism evidence="1">
    <name type="scientific">Petromyzon marinus</name>
    <name type="common">Sea lamprey</name>
    <dbReference type="NCBI Taxonomy" id="7757"/>
    <lineage>
        <taxon>Eukaryota</taxon>
        <taxon>Metazoa</taxon>
        <taxon>Chordata</taxon>
        <taxon>Craniata</taxon>
        <taxon>Vertebrata</taxon>
        <taxon>Cyclostomata</taxon>
        <taxon>Hyperoartia</taxon>
        <taxon>Petromyzontiformes</taxon>
        <taxon>Petromyzontidae</taxon>
        <taxon>Petromyzon</taxon>
    </lineage>
</organism>
<reference evidence="1" key="1">
    <citation type="submission" date="2025-08" db="UniProtKB">
        <authorList>
            <consortium name="Ensembl"/>
        </authorList>
    </citation>
    <scope>IDENTIFICATION</scope>
</reference>
<protein>
    <submittedName>
        <fullName evidence="1">Uncharacterized protein</fullName>
    </submittedName>
</protein>
<dbReference type="GO" id="GO:0043291">
    <property type="term" value="C:RAVE complex"/>
    <property type="evidence" value="ECO:0007669"/>
    <property type="project" value="TreeGrafter"/>
</dbReference>
<dbReference type="STRING" id="7757.ENSPMAP00000007007"/>